<gene>
    <name evidence="3" type="ORF">EGT67_04740</name>
</gene>
<dbReference type="InterPro" id="IPR005754">
    <property type="entry name" value="Sortase"/>
</dbReference>
<keyword evidence="2" id="KW-0732">Signal</keyword>
<dbReference type="GO" id="GO:0016787">
    <property type="term" value="F:hydrolase activity"/>
    <property type="evidence" value="ECO:0007669"/>
    <property type="project" value="UniProtKB-KW"/>
</dbReference>
<dbReference type="EMBL" id="RKLP01000002">
    <property type="protein sequence ID" value="RVW10478.1"/>
    <property type="molecule type" value="Genomic_DNA"/>
</dbReference>
<protein>
    <submittedName>
        <fullName evidence="3">Class F sortase</fullName>
    </submittedName>
</protein>
<dbReference type="NCBIfam" id="NF033748">
    <property type="entry name" value="class_F_sortase"/>
    <property type="match status" value="1"/>
</dbReference>
<evidence type="ECO:0000256" key="1">
    <source>
        <dbReference type="ARBA" id="ARBA00022801"/>
    </source>
</evidence>
<dbReference type="OrthoDB" id="525039at2"/>
<feature type="signal peptide" evidence="2">
    <location>
        <begin position="1"/>
        <end position="36"/>
    </location>
</feature>
<comment type="caution">
    <text evidence="3">The sequence shown here is derived from an EMBL/GenBank/DDBJ whole genome shotgun (WGS) entry which is preliminary data.</text>
</comment>
<sequence>MSNTSTGRGRRSFGNGLSTVLAACTVFVLALSGCTANETGGPPPPPVVQAAPGPAVDTGTESASVAAARPVRLAIPAIGVDSDLMNLGLEPNGALEVPPGGFPAGWYSGSPTPGELGPAIIAGHVDWDGEPGVFFRLHELAPGDEIRADRADGVTAVFRVASVERYAKDAFPTARVYGDIDHPGLRLITCGGEFDTQARSYRDNTVVFADLVGTPNRSGDGVN</sequence>
<organism evidence="3 4">
    <name type="scientific">Prescottella agglutinans</name>
    <dbReference type="NCBI Taxonomy" id="1644129"/>
    <lineage>
        <taxon>Bacteria</taxon>
        <taxon>Bacillati</taxon>
        <taxon>Actinomycetota</taxon>
        <taxon>Actinomycetes</taxon>
        <taxon>Mycobacteriales</taxon>
        <taxon>Nocardiaceae</taxon>
        <taxon>Prescottella</taxon>
    </lineage>
</organism>
<keyword evidence="1" id="KW-0378">Hydrolase</keyword>
<evidence type="ECO:0000313" key="3">
    <source>
        <dbReference type="EMBL" id="RVW10478.1"/>
    </source>
</evidence>
<accession>A0A438BHC8</accession>
<dbReference type="Pfam" id="PF04203">
    <property type="entry name" value="Sortase"/>
    <property type="match status" value="1"/>
</dbReference>
<dbReference type="InterPro" id="IPR042001">
    <property type="entry name" value="Sortase_F"/>
</dbReference>
<dbReference type="SUPFAM" id="SSF63817">
    <property type="entry name" value="Sortase"/>
    <property type="match status" value="1"/>
</dbReference>
<reference evidence="3 4" key="1">
    <citation type="submission" date="2018-11" db="EMBL/GenBank/DDBJ databases">
        <title>Rhodococcus spongicola sp. nov. and Rhodococcus xishaensis sp. nov. from marine sponges.</title>
        <authorList>
            <person name="Li L."/>
            <person name="Lin H.W."/>
        </authorList>
    </citation>
    <scope>NUCLEOTIDE SEQUENCE [LARGE SCALE GENOMIC DNA]</scope>
    <source>
        <strain evidence="3 4">CCTCC AB2014297</strain>
    </source>
</reference>
<evidence type="ECO:0000313" key="4">
    <source>
        <dbReference type="Proteomes" id="UP000286208"/>
    </source>
</evidence>
<dbReference type="CDD" id="cd05829">
    <property type="entry name" value="Sortase_F"/>
    <property type="match status" value="1"/>
</dbReference>
<feature type="chain" id="PRO_5038655799" evidence="2">
    <location>
        <begin position="37"/>
        <end position="223"/>
    </location>
</feature>
<proteinExistence type="predicted"/>
<evidence type="ECO:0000256" key="2">
    <source>
        <dbReference type="SAM" id="SignalP"/>
    </source>
</evidence>
<name>A0A438BHC8_9NOCA</name>
<dbReference type="Gene3D" id="2.40.260.10">
    <property type="entry name" value="Sortase"/>
    <property type="match status" value="1"/>
</dbReference>
<dbReference type="InterPro" id="IPR023365">
    <property type="entry name" value="Sortase_dom-sf"/>
</dbReference>
<dbReference type="AlphaFoldDB" id="A0A438BHC8"/>
<dbReference type="Proteomes" id="UP000286208">
    <property type="component" value="Unassembled WGS sequence"/>
</dbReference>
<keyword evidence="4" id="KW-1185">Reference proteome</keyword>
<dbReference type="RefSeq" id="WP_127914907.1">
    <property type="nucleotide sequence ID" value="NZ_RKLP01000002.1"/>
</dbReference>